<dbReference type="InterPro" id="IPR001128">
    <property type="entry name" value="Cyt_P450"/>
</dbReference>
<evidence type="ECO:0000256" key="9">
    <source>
        <dbReference type="ARBA" id="ARBA00023002"/>
    </source>
</evidence>
<evidence type="ECO:0000256" key="8">
    <source>
        <dbReference type="ARBA" id="ARBA00022848"/>
    </source>
</evidence>
<comment type="subcellular location">
    <subcellularLocation>
        <location evidence="3">Endoplasmic reticulum membrane</location>
        <topology evidence="3">Peripheral membrane protein</topology>
    </subcellularLocation>
    <subcellularLocation>
        <location evidence="2">Microsome membrane</location>
        <topology evidence="2">Peripheral membrane protein</topology>
    </subcellularLocation>
</comment>
<evidence type="ECO:0000313" key="16">
    <source>
        <dbReference type="Proteomes" id="UP000094527"/>
    </source>
</evidence>
<keyword evidence="11 14" id="KW-0503">Monooxygenase</keyword>
<evidence type="ECO:0000256" key="14">
    <source>
        <dbReference type="RuleBase" id="RU000461"/>
    </source>
</evidence>
<evidence type="ECO:0000256" key="3">
    <source>
        <dbReference type="ARBA" id="ARBA00004406"/>
    </source>
</evidence>
<comment type="cofactor">
    <cofactor evidence="1 13">
        <name>heme</name>
        <dbReference type="ChEBI" id="CHEBI:30413"/>
    </cofactor>
</comment>
<dbReference type="PANTHER" id="PTHR24292:SF54">
    <property type="entry name" value="CYP9F3-RELATED"/>
    <property type="match status" value="1"/>
</dbReference>
<evidence type="ECO:0000256" key="2">
    <source>
        <dbReference type="ARBA" id="ARBA00004174"/>
    </source>
</evidence>
<evidence type="ECO:0000256" key="10">
    <source>
        <dbReference type="ARBA" id="ARBA00023004"/>
    </source>
</evidence>
<dbReference type="InterPro" id="IPR017972">
    <property type="entry name" value="Cyt_P450_CS"/>
</dbReference>
<dbReference type="InterPro" id="IPR002401">
    <property type="entry name" value="Cyt_P450_E_grp-I"/>
</dbReference>
<dbReference type="GO" id="GO:0005506">
    <property type="term" value="F:iron ion binding"/>
    <property type="evidence" value="ECO:0007669"/>
    <property type="project" value="InterPro"/>
</dbReference>
<dbReference type="GO" id="GO:0004497">
    <property type="term" value="F:monooxygenase activity"/>
    <property type="evidence" value="ECO:0007669"/>
    <property type="project" value="UniProtKB-KW"/>
</dbReference>
<accession>A0A1D2MMC4</accession>
<dbReference type="Pfam" id="PF00067">
    <property type="entry name" value="p450"/>
    <property type="match status" value="1"/>
</dbReference>
<evidence type="ECO:0000256" key="1">
    <source>
        <dbReference type="ARBA" id="ARBA00001971"/>
    </source>
</evidence>
<keyword evidence="9 14" id="KW-0560">Oxidoreductase</keyword>
<evidence type="ECO:0000256" key="5">
    <source>
        <dbReference type="ARBA" id="ARBA00022617"/>
    </source>
</evidence>
<comment type="caution">
    <text evidence="15">The sequence shown here is derived from an EMBL/GenBank/DDBJ whole genome shotgun (WGS) entry which is preliminary data.</text>
</comment>
<dbReference type="STRING" id="48709.A0A1D2MMC4"/>
<keyword evidence="7" id="KW-0256">Endoplasmic reticulum</keyword>
<keyword evidence="16" id="KW-1185">Reference proteome</keyword>
<dbReference type="GO" id="GO:0005789">
    <property type="term" value="C:endoplasmic reticulum membrane"/>
    <property type="evidence" value="ECO:0007669"/>
    <property type="project" value="UniProtKB-SubCell"/>
</dbReference>
<name>A0A1D2MMC4_ORCCI</name>
<dbReference type="Proteomes" id="UP000094527">
    <property type="component" value="Unassembled WGS sequence"/>
</dbReference>
<dbReference type="InterPro" id="IPR050476">
    <property type="entry name" value="Insect_CytP450_Detox"/>
</dbReference>
<evidence type="ECO:0000256" key="12">
    <source>
        <dbReference type="ARBA" id="ARBA00023136"/>
    </source>
</evidence>
<dbReference type="AlphaFoldDB" id="A0A1D2MMC4"/>
<keyword evidence="8" id="KW-0492">Microsome</keyword>
<protein>
    <submittedName>
        <fullName evidence="15">Cytochrome P450 3A40</fullName>
    </submittedName>
</protein>
<gene>
    <name evidence="15" type="ORF">Ocin01_12503</name>
</gene>
<evidence type="ECO:0000256" key="13">
    <source>
        <dbReference type="PIRSR" id="PIRSR602401-1"/>
    </source>
</evidence>
<sequence length="430" mass="49931">MAFYEGRTPQVHICDPELVKQILIRDYDYFSNRKQFNLGNPIANEILDFQPEVKWKYMRAVMTPLFAPSRIRHMAEILQSISEEHVDNLKSNFTPGSGPMKFEFRSYLGSLLTDVIGRCYLNITFNDRLDPNSHFLQLLKDLIREYSDYDIKHELIRSFPFLTWLHPIMPSKALSQFKVTLLNIIKARNASSPNKLNMGQGLHDLLSKLDNPDLKSLGMNENTGVALALEAFLATFDSVGNPLCFLAYFLAKNPPVQDKLLKEVDEIFERSSSENIFHDMRYLQACIQEMFRLIPPFFRLERECTKDWRNEEKGLTIKKGTVVIIPVWPLNRHPDHYENPEDFIPERFLNQDNSKNSTYAFATFGHGPKNCVGQKWSYEMSAIIMATFLKQFRFQLSNQGRADESHIKWKPGSSFILKFEPIVLEIVSRT</sequence>
<evidence type="ECO:0000313" key="15">
    <source>
        <dbReference type="EMBL" id="ODM94179.1"/>
    </source>
</evidence>
<dbReference type="OrthoDB" id="6408550at2759"/>
<dbReference type="InterPro" id="IPR036396">
    <property type="entry name" value="Cyt_P450_sf"/>
</dbReference>
<dbReference type="GO" id="GO:0020037">
    <property type="term" value="F:heme binding"/>
    <property type="evidence" value="ECO:0007669"/>
    <property type="project" value="InterPro"/>
</dbReference>
<evidence type="ECO:0000256" key="4">
    <source>
        <dbReference type="ARBA" id="ARBA00010617"/>
    </source>
</evidence>
<evidence type="ECO:0000256" key="11">
    <source>
        <dbReference type="ARBA" id="ARBA00023033"/>
    </source>
</evidence>
<dbReference type="GO" id="GO:0016705">
    <property type="term" value="F:oxidoreductase activity, acting on paired donors, with incorporation or reduction of molecular oxygen"/>
    <property type="evidence" value="ECO:0007669"/>
    <property type="project" value="InterPro"/>
</dbReference>
<dbReference type="PROSITE" id="PS00086">
    <property type="entry name" value="CYTOCHROME_P450"/>
    <property type="match status" value="1"/>
</dbReference>
<reference evidence="15 16" key="1">
    <citation type="journal article" date="2016" name="Genome Biol. Evol.">
        <title>Gene Family Evolution Reflects Adaptation to Soil Environmental Stressors in the Genome of the Collembolan Orchesella cincta.</title>
        <authorList>
            <person name="Faddeeva-Vakhrusheva A."/>
            <person name="Derks M.F."/>
            <person name="Anvar S.Y."/>
            <person name="Agamennone V."/>
            <person name="Suring W."/>
            <person name="Smit S."/>
            <person name="van Straalen N.M."/>
            <person name="Roelofs D."/>
        </authorList>
    </citation>
    <scope>NUCLEOTIDE SEQUENCE [LARGE SCALE GENOMIC DNA]</scope>
    <source>
        <tissue evidence="15">Mixed pool</tissue>
    </source>
</reference>
<dbReference type="EMBL" id="LJIJ01000848">
    <property type="protein sequence ID" value="ODM94179.1"/>
    <property type="molecule type" value="Genomic_DNA"/>
</dbReference>
<dbReference type="PANTHER" id="PTHR24292">
    <property type="entry name" value="CYTOCHROME P450"/>
    <property type="match status" value="1"/>
</dbReference>
<evidence type="ECO:0000256" key="6">
    <source>
        <dbReference type="ARBA" id="ARBA00022723"/>
    </source>
</evidence>
<feature type="binding site" description="axial binding residue" evidence="13">
    <location>
        <position position="371"/>
    </location>
    <ligand>
        <name>heme</name>
        <dbReference type="ChEBI" id="CHEBI:30413"/>
    </ligand>
    <ligandPart>
        <name>Fe</name>
        <dbReference type="ChEBI" id="CHEBI:18248"/>
    </ligandPart>
</feature>
<keyword evidence="10 13" id="KW-0408">Iron</keyword>
<dbReference type="SUPFAM" id="SSF48264">
    <property type="entry name" value="Cytochrome P450"/>
    <property type="match status" value="1"/>
</dbReference>
<proteinExistence type="inferred from homology"/>
<keyword evidence="12" id="KW-0472">Membrane</keyword>
<keyword evidence="5 13" id="KW-0349">Heme</keyword>
<dbReference type="Gene3D" id="1.10.630.10">
    <property type="entry name" value="Cytochrome P450"/>
    <property type="match status" value="1"/>
</dbReference>
<comment type="similarity">
    <text evidence="4 14">Belongs to the cytochrome P450 family.</text>
</comment>
<evidence type="ECO:0000256" key="7">
    <source>
        <dbReference type="ARBA" id="ARBA00022824"/>
    </source>
</evidence>
<keyword evidence="6 13" id="KW-0479">Metal-binding</keyword>
<dbReference type="PRINTS" id="PR00463">
    <property type="entry name" value="EP450I"/>
</dbReference>
<organism evidence="15 16">
    <name type="scientific">Orchesella cincta</name>
    <name type="common">Springtail</name>
    <name type="synonym">Podura cincta</name>
    <dbReference type="NCBI Taxonomy" id="48709"/>
    <lineage>
        <taxon>Eukaryota</taxon>
        <taxon>Metazoa</taxon>
        <taxon>Ecdysozoa</taxon>
        <taxon>Arthropoda</taxon>
        <taxon>Hexapoda</taxon>
        <taxon>Collembola</taxon>
        <taxon>Entomobryomorpha</taxon>
        <taxon>Entomobryoidea</taxon>
        <taxon>Orchesellidae</taxon>
        <taxon>Orchesellinae</taxon>
        <taxon>Orchesella</taxon>
    </lineage>
</organism>
<dbReference type="OMA" id="HGPKNCV"/>